<keyword evidence="7 9" id="KW-0326">Glycosidase</keyword>
<evidence type="ECO:0000256" key="9">
    <source>
        <dbReference type="RuleBase" id="RU000489"/>
    </source>
</evidence>
<keyword evidence="4 9" id="KW-0378">Hydrolase</keyword>
<dbReference type="GO" id="GO:0008061">
    <property type="term" value="F:chitin binding"/>
    <property type="evidence" value="ECO:0007669"/>
    <property type="project" value="InterPro"/>
</dbReference>
<reference evidence="12" key="1">
    <citation type="submission" date="2018-08" db="EMBL/GenBank/DDBJ databases">
        <title>Draft genome sequence of azole-resistant Aspergillus thermomutatus (Neosartorya pseudofischeri) strain HMR AF 39, isolated from a human nasal aspirate.</title>
        <authorList>
            <person name="Parent-Michaud M."/>
            <person name="Dufresne P.J."/>
            <person name="Fournier E."/>
            <person name="Martineau C."/>
            <person name="Moreira S."/>
            <person name="Perkins V."/>
            <person name="De Repentigny L."/>
            <person name="Dufresne S.F."/>
        </authorList>
    </citation>
    <scope>NUCLEOTIDE SEQUENCE [LARGE SCALE GENOMIC DNA]</scope>
    <source>
        <strain evidence="12">HMR AF 39</strain>
    </source>
</reference>
<dbReference type="AlphaFoldDB" id="A0A397GME6"/>
<dbReference type="RefSeq" id="XP_026613058.1">
    <property type="nucleotide sequence ID" value="XM_026760501.1"/>
</dbReference>
<evidence type="ECO:0000256" key="8">
    <source>
        <dbReference type="ARBA" id="ARBA00023326"/>
    </source>
</evidence>
<evidence type="ECO:0000256" key="3">
    <source>
        <dbReference type="ARBA" id="ARBA00012729"/>
    </source>
</evidence>
<dbReference type="Proteomes" id="UP000215305">
    <property type="component" value="Unassembled WGS sequence"/>
</dbReference>
<evidence type="ECO:0000256" key="4">
    <source>
        <dbReference type="ARBA" id="ARBA00022801"/>
    </source>
</evidence>
<dbReference type="PROSITE" id="PS51910">
    <property type="entry name" value="GH18_2"/>
    <property type="match status" value="1"/>
</dbReference>
<evidence type="ECO:0000313" key="13">
    <source>
        <dbReference type="Proteomes" id="UP000215305"/>
    </source>
</evidence>
<dbReference type="EC" id="3.2.1.14" evidence="3"/>
<dbReference type="PROSITE" id="PS01095">
    <property type="entry name" value="GH18_1"/>
    <property type="match status" value="1"/>
</dbReference>
<comment type="catalytic activity">
    <reaction evidence="1">
        <text>Random endo-hydrolysis of N-acetyl-beta-D-glucosaminide (1-&gt;4)-beta-linkages in chitin and chitodextrins.</text>
        <dbReference type="EC" id="3.2.1.14"/>
    </reaction>
</comment>
<feature type="domain" description="GH18" evidence="11">
    <location>
        <begin position="36"/>
        <end position="396"/>
    </location>
</feature>
<dbReference type="Gene3D" id="3.10.50.10">
    <property type="match status" value="1"/>
</dbReference>
<dbReference type="InterPro" id="IPR050314">
    <property type="entry name" value="Glycosyl_Hydrlase_18"/>
</dbReference>
<comment type="similarity">
    <text evidence="2">Belongs to the glycosyl hydrolase 18 family. Chitinase class V subfamily.</text>
</comment>
<dbReference type="SMART" id="SM00636">
    <property type="entry name" value="Glyco_18"/>
    <property type="match status" value="1"/>
</dbReference>
<dbReference type="InterPro" id="IPR029070">
    <property type="entry name" value="Chitinase_insertion_sf"/>
</dbReference>
<evidence type="ECO:0000256" key="1">
    <source>
        <dbReference type="ARBA" id="ARBA00000822"/>
    </source>
</evidence>
<sequence length="937" mass="99031">MNAPWIVSADFSQVERAVTSVEAQPGKSPRALEGLLRLAVPLDITKDGTFILFPVCIPVGAYTHLNFAFLYIDPDTFEVTPMDSAQVDLYSRFTALKDSSPGLETWISVGGWAMNDPGSTQTTFSELAASSSAQTAFINSLKSFMVEYGFDGMDIDWEYPGASDRGGNSADYDNFVTLLQNIRSGLGDDYGLSITLPTSYWYMQHFDIVNIAKTIDWFNMMTYDIYGTWDATVDDIGAYVYAHTNLTMIRKGLDLLWHNDIDPNMVNIGYGFYGCSALHTQRPSMLRYRLSFQLGGLTLVYDEGNSGPCTNTEGILSYSEIKEIIADSSRSATVTLDSETAVMIAVFDDNQWVGYDDEETLLMKQEFADSVCIGGFLTWAIDQDNTGALSGGVSNVSDLYPQTNGTSIGGEIYIGPSLWTNDTQEVACVPPCTFILPPYPLSTTSVVTWPAFTTSVLVSQEDGTIISKETVISIDPFTITEVPFWAVTAVETNTVPATIEPEQSVMPPRMTFVLPGTENLFPVTQAASTTAATPTSTIAGSTSVSISTPAADWNPAVGDDCSGLWLDEYYCVAISSSGTTSNSISLGVTPAFYSTSHSVIIQPQPTVSVILPPSLVPPVSYSTGTPPSSGGCGSDSSSSGCGSLDCILFGCNGECGIFACDGGCGIGFCGGGCGLEGCGPGCSEGSCDHEGGGGGTGSESDPDEDDDDDDSCTSSQTADICTVYKQVKTPGLLVLTQTLCYTTAGCSVEASTTTTTLSTTAAACALPTIASNFPFAFGTDGPILTSITRSLSESIIMTTDAPTSSTETKTDDSGSSSTKGDDSGSSATSTSTSTSTSNPSLPSNYYELNLYSDDSCGDFVISAEGSSDNEYSLGCQPCDEEGVYNGVIPVFDDSLFSITVYKGSNCDSDDSVELKTSGTCYDVSFADSEGSFKIELA</sequence>
<feature type="compositionally biased region" description="Low complexity" evidence="10">
    <location>
        <begin position="803"/>
        <end position="837"/>
    </location>
</feature>
<keyword evidence="6" id="KW-0119">Carbohydrate metabolism</keyword>
<dbReference type="SUPFAM" id="SSF51445">
    <property type="entry name" value="(Trans)glycosidases"/>
    <property type="match status" value="1"/>
</dbReference>
<name>A0A397GME6_ASPTH</name>
<feature type="region of interest" description="Disordered" evidence="10">
    <location>
        <begin position="798"/>
        <end position="840"/>
    </location>
</feature>
<dbReference type="InterPro" id="IPR001223">
    <property type="entry name" value="Glyco_hydro18_cat"/>
</dbReference>
<dbReference type="PANTHER" id="PTHR11177">
    <property type="entry name" value="CHITINASE"/>
    <property type="match status" value="1"/>
</dbReference>
<accession>A0A397GME6</accession>
<keyword evidence="5" id="KW-0146">Chitin degradation</keyword>
<evidence type="ECO:0000259" key="11">
    <source>
        <dbReference type="PROSITE" id="PS51910"/>
    </source>
</evidence>
<dbReference type="VEuPathDB" id="FungiDB:CDV56_106882"/>
<protein>
    <recommendedName>
        <fullName evidence="3">chitinase</fullName>
        <ecNumber evidence="3">3.2.1.14</ecNumber>
    </recommendedName>
</protein>
<dbReference type="GO" id="GO:0008843">
    <property type="term" value="F:endochitinase activity"/>
    <property type="evidence" value="ECO:0007669"/>
    <property type="project" value="UniProtKB-EC"/>
</dbReference>
<feature type="region of interest" description="Disordered" evidence="10">
    <location>
        <begin position="692"/>
        <end position="715"/>
    </location>
</feature>
<dbReference type="GO" id="GO:0000272">
    <property type="term" value="P:polysaccharide catabolic process"/>
    <property type="evidence" value="ECO:0007669"/>
    <property type="project" value="UniProtKB-KW"/>
</dbReference>
<dbReference type="InterPro" id="IPR017853">
    <property type="entry name" value="GH"/>
</dbReference>
<dbReference type="InterPro" id="IPR001579">
    <property type="entry name" value="Glyco_hydro_18_chit_AS"/>
</dbReference>
<dbReference type="Gene3D" id="3.20.20.80">
    <property type="entry name" value="Glycosidases"/>
    <property type="match status" value="1"/>
</dbReference>
<evidence type="ECO:0000256" key="5">
    <source>
        <dbReference type="ARBA" id="ARBA00023024"/>
    </source>
</evidence>
<keyword evidence="13" id="KW-1185">Reference proteome</keyword>
<dbReference type="Pfam" id="PF00704">
    <property type="entry name" value="Glyco_hydro_18"/>
    <property type="match status" value="1"/>
</dbReference>
<dbReference type="InterPro" id="IPR011583">
    <property type="entry name" value="Chitinase_II/V-like_cat"/>
</dbReference>
<feature type="compositionally biased region" description="Acidic residues" evidence="10">
    <location>
        <begin position="700"/>
        <end position="711"/>
    </location>
</feature>
<dbReference type="OrthoDB" id="73875at2759"/>
<evidence type="ECO:0000256" key="7">
    <source>
        <dbReference type="ARBA" id="ARBA00023295"/>
    </source>
</evidence>
<dbReference type="SUPFAM" id="SSF54556">
    <property type="entry name" value="Chitinase insertion domain"/>
    <property type="match status" value="1"/>
</dbReference>
<evidence type="ECO:0000256" key="2">
    <source>
        <dbReference type="ARBA" id="ARBA00008682"/>
    </source>
</evidence>
<dbReference type="PANTHER" id="PTHR11177:SF333">
    <property type="entry name" value="CHITINASE"/>
    <property type="match status" value="1"/>
</dbReference>
<organism evidence="12 13">
    <name type="scientific">Aspergillus thermomutatus</name>
    <name type="common">Neosartorya pseudofischeri</name>
    <dbReference type="NCBI Taxonomy" id="41047"/>
    <lineage>
        <taxon>Eukaryota</taxon>
        <taxon>Fungi</taxon>
        <taxon>Dikarya</taxon>
        <taxon>Ascomycota</taxon>
        <taxon>Pezizomycotina</taxon>
        <taxon>Eurotiomycetes</taxon>
        <taxon>Eurotiomycetidae</taxon>
        <taxon>Eurotiales</taxon>
        <taxon>Aspergillaceae</taxon>
        <taxon>Aspergillus</taxon>
        <taxon>Aspergillus subgen. Fumigati</taxon>
    </lineage>
</organism>
<dbReference type="EMBL" id="NKHU02000145">
    <property type="protein sequence ID" value="RHZ51677.1"/>
    <property type="molecule type" value="Genomic_DNA"/>
</dbReference>
<evidence type="ECO:0000313" key="12">
    <source>
        <dbReference type="EMBL" id="RHZ51677.1"/>
    </source>
</evidence>
<evidence type="ECO:0000256" key="6">
    <source>
        <dbReference type="ARBA" id="ARBA00023277"/>
    </source>
</evidence>
<comment type="caution">
    <text evidence="12">The sequence shown here is derived from an EMBL/GenBank/DDBJ whole genome shotgun (WGS) entry which is preliminary data.</text>
</comment>
<dbReference type="GO" id="GO:0006032">
    <property type="term" value="P:chitin catabolic process"/>
    <property type="evidence" value="ECO:0007669"/>
    <property type="project" value="UniProtKB-KW"/>
</dbReference>
<evidence type="ECO:0000256" key="10">
    <source>
        <dbReference type="SAM" id="MobiDB-lite"/>
    </source>
</evidence>
<dbReference type="STRING" id="41047.A0A397GME6"/>
<keyword evidence="8" id="KW-0624">Polysaccharide degradation</keyword>
<proteinExistence type="inferred from homology"/>
<dbReference type="GeneID" id="38128856"/>
<gene>
    <name evidence="12" type="ORF">CDV56_106882</name>
</gene>